<organism evidence="4 5">
    <name type="scientific">Phytophthora sojae (strain P6497)</name>
    <name type="common">Soybean stem and root rot agent</name>
    <name type="synonym">Phytophthora megasperma f. sp. glycines</name>
    <dbReference type="NCBI Taxonomy" id="1094619"/>
    <lineage>
        <taxon>Eukaryota</taxon>
        <taxon>Sar</taxon>
        <taxon>Stramenopiles</taxon>
        <taxon>Oomycota</taxon>
        <taxon>Peronosporomycetes</taxon>
        <taxon>Peronosporales</taxon>
        <taxon>Peronosporaceae</taxon>
        <taxon>Phytophthora</taxon>
    </lineage>
</organism>
<dbReference type="PRINTS" id="PR00369">
    <property type="entry name" value="FLAVODOXIN"/>
</dbReference>
<evidence type="ECO:0000313" key="4">
    <source>
        <dbReference type="EMBL" id="EGZ21429.1"/>
    </source>
</evidence>
<accession>G4Z2K0</accession>
<evidence type="ECO:0000259" key="3">
    <source>
        <dbReference type="PROSITE" id="PS50902"/>
    </source>
</evidence>
<name>G4Z2K0_PHYSP</name>
<dbReference type="Proteomes" id="UP000002640">
    <property type="component" value="Unassembled WGS sequence"/>
</dbReference>
<dbReference type="PANTHER" id="PTHR19384">
    <property type="entry name" value="NITRIC OXIDE SYNTHASE-RELATED"/>
    <property type="match status" value="1"/>
</dbReference>
<dbReference type="GO" id="GO:0016491">
    <property type="term" value="F:oxidoreductase activity"/>
    <property type="evidence" value="ECO:0007669"/>
    <property type="project" value="TreeGrafter"/>
</dbReference>
<keyword evidence="5" id="KW-1185">Reference proteome</keyword>
<dbReference type="InterPro" id="IPR029039">
    <property type="entry name" value="Flavoprotein-like_sf"/>
</dbReference>
<dbReference type="GO" id="GO:0050660">
    <property type="term" value="F:flavin adenine dinucleotide binding"/>
    <property type="evidence" value="ECO:0007669"/>
    <property type="project" value="TreeGrafter"/>
</dbReference>
<dbReference type="AlphaFoldDB" id="G4Z2K0"/>
<dbReference type="Pfam" id="PF00258">
    <property type="entry name" value="Flavodoxin_1"/>
    <property type="match status" value="1"/>
</dbReference>
<feature type="region of interest" description="Disordered" evidence="2">
    <location>
        <begin position="280"/>
        <end position="313"/>
    </location>
</feature>
<dbReference type="STRING" id="1094619.G4Z2K0"/>
<dbReference type="GeneID" id="20641702"/>
<feature type="domain" description="Flavodoxin-like" evidence="3">
    <location>
        <begin position="41"/>
        <end position="274"/>
    </location>
</feature>
<protein>
    <recommendedName>
        <fullName evidence="3">Flavodoxin-like domain-containing protein</fullName>
    </recommendedName>
</protein>
<dbReference type="InParanoid" id="G4Z2K0"/>
<feature type="region of interest" description="Disordered" evidence="2">
    <location>
        <begin position="345"/>
        <end position="385"/>
    </location>
</feature>
<dbReference type="RefSeq" id="XP_009524146.1">
    <property type="nucleotide sequence ID" value="XM_009525851.1"/>
</dbReference>
<evidence type="ECO:0000313" key="5">
    <source>
        <dbReference type="Proteomes" id="UP000002640"/>
    </source>
</evidence>
<evidence type="ECO:0000256" key="2">
    <source>
        <dbReference type="SAM" id="MobiDB-lite"/>
    </source>
</evidence>
<reference evidence="4 5" key="1">
    <citation type="journal article" date="2006" name="Science">
        <title>Phytophthora genome sequences uncover evolutionary origins and mechanisms of pathogenesis.</title>
        <authorList>
            <person name="Tyler B.M."/>
            <person name="Tripathy S."/>
            <person name="Zhang X."/>
            <person name="Dehal P."/>
            <person name="Jiang R.H."/>
            <person name="Aerts A."/>
            <person name="Arredondo F.D."/>
            <person name="Baxter L."/>
            <person name="Bensasson D."/>
            <person name="Beynon J.L."/>
            <person name="Chapman J."/>
            <person name="Damasceno C.M."/>
            <person name="Dorrance A.E."/>
            <person name="Dou D."/>
            <person name="Dickerman A.W."/>
            <person name="Dubchak I.L."/>
            <person name="Garbelotto M."/>
            <person name="Gijzen M."/>
            <person name="Gordon S.G."/>
            <person name="Govers F."/>
            <person name="Grunwald N.J."/>
            <person name="Huang W."/>
            <person name="Ivors K.L."/>
            <person name="Jones R.W."/>
            <person name="Kamoun S."/>
            <person name="Krampis K."/>
            <person name="Lamour K.H."/>
            <person name="Lee M.K."/>
            <person name="McDonald W.H."/>
            <person name="Medina M."/>
            <person name="Meijer H.J."/>
            <person name="Nordberg E.K."/>
            <person name="Maclean D.J."/>
            <person name="Ospina-Giraldo M.D."/>
            <person name="Morris P.F."/>
            <person name="Phuntumart V."/>
            <person name="Putnam N.H."/>
            <person name="Rash S."/>
            <person name="Rose J.K."/>
            <person name="Sakihama Y."/>
            <person name="Salamov A.A."/>
            <person name="Savidor A."/>
            <person name="Scheuring C.F."/>
            <person name="Smith B.M."/>
            <person name="Sobral B.W."/>
            <person name="Terry A."/>
            <person name="Torto-Alalibo T.A."/>
            <person name="Win J."/>
            <person name="Xu Z."/>
            <person name="Zhang H."/>
            <person name="Grigoriev I.V."/>
            <person name="Rokhsar D.S."/>
            <person name="Boore J.L."/>
        </authorList>
    </citation>
    <scope>NUCLEOTIDE SEQUENCE [LARGE SCALE GENOMIC DNA]</scope>
    <source>
        <strain evidence="4 5">P6497</strain>
    </source>
</reference>
<gene>
    <name evidence="4" type="ORF">PHYSODRAFT_299156</name>
</gene>
<dbReference type="KEGG" id="psoj:PHYSODRAFT_299156"/>
<sequence length="385" mass="42007">MEQKSPRSSVSANYDHAHPFQVGHPSAIRAHDSGECFITHVDVFLGSLTFTSEQLACSLAVRSKDRGAQVTIQSLAEFKPEHIDSTSVPFRVAVFVISTHAAGKPAPNAEQFLLWLRKTSEANHTATKTPRQFEDDYHPDAAKVSPPPHATIDSHTRMFTPSTRHFTLTASQPASEAPGRSTQTAKSNFHVNWRLPFSGAKASKVECEPTGALHGFQYAVFGVGNSIYRSYNSAAKYVDRALKSLGAVRVCALGLGDISKDIDEEFTNWENELLRLVSGNSGTSSHAPLTPERKPIQPLSRASPPGAPSSTNAKICVDEVVEDKQIATRGPTTADLEMFIGPVQEQQERTRQRRHSSATTMILSRRGNFGANAPTEVMPPLTHRS</sequence>
<dbReference type="GO" id="GO:0010181">
    <property type="term" value="F:FMN binding"/>
    <property type="evidence" value="ECO:0007669"/>
    <property type="project" value="InterPro"/>
</dbReference>
<dbReference type="GO" id="GO:0005829">
    <property type="term" value="C:cytosol"/>
    <property type="evidence" value="ECO:0007669"/>
    <property type="project" value="TreeGrafter"/>
</dbReference>
<dbReference type="Gene3D" id="3.40.50.360">
    <property type="match status" value="1"/>
</dbReference>
<dbReference type="PROSITE" id="PS50902">
    <property type="entry name" value="FLAVODOXIN_LIKE"/>
    <property type="match status" value="1"/>
</dbReference>
<dbReference type="EMBL" id="JH159153">
    <property type="protein sequence ID" value="EGZ21429.1"/>
    <property type="molecule type" value="Genomic_DNA"/>
</dbReference>
<dbReference type="SMR" id="G4Z2K0"/>
<dbReference type="InterPro" id="IPR008254">
    <property type="entry name" value="Flavodoxin/NO_synth"/>
</dbReference>
<dbReference type="SUPFAM" id="SSF52218">
    <property type="entry name" value="Flavoproteins"/>
    <property type="match status" value="1"/>
</dbReference>
<evidence type="ECO:0000256" key="1">
    <source>
        <dbReference type="ARBA" id="ARBA00022630"/>
    </source>
</evidence>
<proteinExistence type="predicted"/>
<keyword evidence="1" id="KW-0285">Flavoprotein</keyword>
<dbReference type="PANTHER" id="PTHR19384:SF17">
    <property type="entry name" value="NADPH--CYTOCHROME P450 REDUCTASE"/>
    <property type="match status" value="1"/>
</dbReference>
<dbReference type="InterPro" id="IPR001094">
    <property type="entry name" value="Flavdoxin-like"/>
</dbReference>